<dbReference type="Gene3D" id="1.20.1170.10">
    <property type="match status" value="1"/>
</dbReference>
<evidence type="ECO:0000313" key="3">
    <source>
        <dbReference type="EMBL" id="GAW04505.1"/>
    </source>
</evidence>
<evidence type="ECO:0000256" key="1">
    <source>
        <dbReference type="SAM" id="Coils"/>
    </source>
</evidence>
<keyword evidence="4" id="KW-1185">Reference proteome</keyword>
<dbReference type="Proteomes" id="UP000188533">
    <property type="component" value="Unassembled WGS sequence"/>
</dbReference>
<name>A0A1Q3EBA4_LENED</name>
<dbReference type="EMBL" id="BDGU01000195">
    <property type="protein sequence ID" value="GAW04505.1"/>
    <property type="molecule type" value="Genomic_DNA"/>
</dbReference>
<gene>
    <name evidence="3" type="ORF">LENED_006301</name>
</gene>
<evidence type="ECO:0000313" key="4">
    <source>
        <dbReference type="Proteomes" id="UP000188533"/>
    </source>
</evidence>
<sequence length="215" mass="23089">MAISAPPNSSGISVPPPTQNPPTLAEVGEAQHYLDNLLRVGAASSNMQPSTNVEVGGATLYVHEIATKCAPQIAAPPWFAPIAAQLIHLTTNVDNLNNTVNNLSDNYNNLNHIVNNNYNNLNNAVDNLNNTVNNLSDNYNNLHNTVNNNYNNLSNAVNNLSNTVTNLEATVDARFTGLERSMAVLQNFTKGYGLLTPYNNILNDAGAPLPLVCDP</sequence>
<dbReference type="SUPFAM" id="SSF58010">
    <property type="entry name" value="Fibrinogen coiled-coil and central regions"/>
    <property type="match status" value="1"/>
</dbReference>
<accession>A0A1Q3EBA4</accession>
<protein>
    <submittedName>
        <fullName evidence="3">Uncharacterized protein</fullName>
    </submittedName>
</protein>
<comment type="caution">
    <text evidence="3">The sequence shown here is derived from an EMBL/GenBank/DDBJ whole genome shotgun (WGS) entry which is preliminary data.</text>
</comment>
<feature type="region of interest" description="Disordered" evidence="2">
    <location>
        <begin position="1"/>
        <end position="21"/>
    </location>
</feature>
<reference evidence="3 4" key="1">
    <citation type="submission" date="2016-08" db="EMBL/GenBank/DDBJ databases">
        <authorList>
            <consortium name="Lentinula edodes genome sequencing consortium"/>
            <person name="Sakamoto Y."/>
            <person name="Nakade K."/>
            <person name="Sato S."/>
            <person name="Yoshida Y."/>
            <person name="Miyazaki K."/>
            <person name="Natsume S."/>
            <person name="Konno N."/>
        </authorList>
    </citation>
    <scope>NUCLEOTIDE SEQUENCE [LARGE SCALE GENOMIC DNA]</scope>
    <source>
        <strain evidence="3 4">NBRC 111202</strain>
    </source>
</reference>
<organism evidence="3 4">
    <name type="scientific">Lentinula edodes</name>
    <name type="common">Shiitake mushroom</name>
    <name type="synonym">Lentinus edodes</name>
    <dbReference type="NCBI Taxonomy" id="5353"/>
    <lineage>
        <taxon>Eukaryota</taxon>
        <taxon>Fungi</taxon>
        <taxon>Dikarya</taxon>
        <taxon>Basidiomycota</taxon>
        <taxon>Agaricomycotina</taxon>
        <taxon>Agaricomycetes</taxon>
        <taxon>Agaricomycetidae</taxon>
        <taxon>Agaricales</taxon>
        <taxon>Marasmiineae</taxon>
        <taxon>Omphalotaceae</taxon>
        <taxon>Lentinula</taxon>
    </lineage>
</organism>
<keyword evidence="1" id="KW-0175">Coiled coil</keyword>
<proteinExistence type="predicted"/>
<feature type="compositionally biased region" description="Polar residues" evidence="2">
    <location>
        <begin position="1"/>
        <end position="12"/>
    </location>
</feature>
<reference evidence="3 4" key="2">
    <citation type="submission" date="2017-02" db="EMBL/GenBank/DDBJ databases">
        <title>A genome survey and senescence transcriptome analysis in Lentinula edodes.</title>
        <authorList>
            <person name="Sakamoto Y."/>
            <person name="Nakade K."/>
            <person name="Sato S."/>
            <person name="Yoshida Y."/>
            <person name="Miyazaki K."/>
            <person name="Natsume S."/>
            <person name="Konno N."/>
        </authorList>
    </citation>
    <scope>NUCLEOTIDE SEQUENCE [LARGE SCALE GENOMIC DNA]</scope>
    <source>
        <strain evidence="3 4">NBRC 111202</strain>
    </source>
</reference>
<dbReference type="AlphaFoldDB" id="A0A1Q3EBA4"/>
<evidence type="ECO:0000256" key="2">
    <source>
        <dbReference type="SAM" id="MobiDB-lite"/>
    </source>
</evidence>
<feature type="coiled-coil region" evidence="1">
    <location>
        <begin position="86"/>
        <end position="170"/>
    </location>
</feature>